<evidence type="ECO:0000313" key="3">
    <source>
        <dbReference type="Proteomes" id="UP000036403"/>
    </source>
</evidence>
<comment type="caution">
    <text evidence="2">The sequence shown here is derived from an EMBL/GenBank/DDBJ whole genome shotgun (WGS) entry which is preliminary data.</text>
</comment>
<name>A0A0J7KS30_LASNI</name>
<reference evidence="2 3" key="1">
    <citation type="submission" date="2015-04" db="EMBL/GenBank/DDBJ databases">
        <title>Lasius niger genome sequencing.</title>
        <authorList>
            <person name="Konorov E.A."/>
            <person name="Nikitin M.A."/>
            <person name="Kirill M.V."/>
            <person name="Chang P."/>
        </authorList>
    </citation>
    <scope>NUCLEOTIDE SEQUENCE [LARGE SCALE GENOMIC DNA]</scope>
    <source>
        <tissue evidence="2">Whole</tissue>
    </source>
</reference>
<gene>
    <name evidence="2" type="ORF">RF55_6782</name>
</gene>
<evidence type="ECO:0000313" key="2">
    <source>
        <dbReference type="EMBL" id="KMQ93143.1"/>
    </source>
</evidence>
<keyword evidence="3" id="KW-1185">Reference proteome</keyword>
<feature type="region of interest" description="Disordered" evidence="1">
    <location>
        <begin position="25"/>
        <end position="49"/>
    </location>
</feature>
<proteinExistence type="predicted"/>
<evidence type="ECO:0000256" key="1">
    <source>
        <dbReference type="SAM" id="MobiDB-lite"/>
    </source>
</evidence>
<sequence length="80" mass="8909">MSENTDIISVINELLGDPEYWDQVLEPPSKAEQPPPASAPLPPPQPPKVGTIIQRSDWMNQWKQVMLTTVPPLPPKRSQG</sequence>
<protein>
    <submittedName>
        <fullName evidence="2">Obscurin-like protein 1 isoform x2 protein</fullName>
    </submittedName>
</protein>
<dbReference type="AlphaFoldDB" id="A0A0J7KS30"/>
<organism evidence="2 3">
    <name type="scientific">Lasius niger</name>
    <name type="common">Black garden ant</name>
    <dbReference type="NCBI Taxonomy" id="67767"/>
    <lineage>
        <taxon>Eukaryota</taxon>
        <taxon>Metazoa</taxon>
        <taxon>Ecdysozoa</taxon>
        <taxon>Arthropoda</taxon>
        <taxon>Hexapoda</taxon>
        <taxon>Insecta</taxon>
        <taxon>Pterygota</taxon>
        <taxon>Neoptera</taxon>
        <taxon>Endopterygota</taxon>
        <taxon>Hymenoptera</taxon>
        <taxon>Apocrita</taxon>
        <taxon>Aculeata</taxon>
        <taxon>Formicoidea</taxon>
        <taxon>Formicidae</taxon>
        <taxon>Formicinae</taxon>
        <taxon>Lasius</taxon>
        <taxon>Lasius</taxon>
    </lineage>
</organism>
<dbReference type="PaxDb" id="67767-A0A0J7KS30"/>
<dbReference type="Proteomes" id="UP000036403">
    <property type="component" value="Unassembled WGS sequence"/>
</dbReference>
<accession>A0A0J7KS30</accession>
<dbReference type="EMBL" id="LBMM01003783">
    <property type="protein sequence ID" value="KMQ93143.1"/>
    <property type="molecule type" value="Genomic_DNA"/>
</dbReference>
<feature type="compositionally biased region" description="Pro residues" evidence="1">
    <location>
        <begin position="33"/>
        <end position="47"/>
    </location>
</feature>